<evidence type="ECO:0000256" key="1">
    <source>
        <dbReference type="ARBA" id="ARBA00022737"/>
    </source>
</evidence>
<dbReference type="PROSITE" id="PS50017">
    <property type="entry name" value="DEATH_DOMAIN"/>
    <property type="match status" value="1"/>
</dbReference>
<dbReference type="InterPro" id="IPR011029">
    <property type="entry name" value="DEATH-like_dom_sf"/>
</dbReference>
<dbReference type="Gene3D" id="1.25.40.20">
    <property type="entry name" value="Ankyrin repeat-containing domain"/>
    <property type="match status" value="5"/>
</dbReference>
<dbReference type="Pfam" id="PF13606">
    <property type="entry name" value="Ank_3"/>
    <property type="match status" value="1"/>
</dbReference>
<accession>A0A1S3JGM8</accession>
<dbReference type="PANTHER" id="PTHR24171">
    <property type="entry name" value="ANKYRIN REPEAT DOMAIN-CONTAINING PROTEIN 39-RELATED"/>
    <property type="match status" value="1"/>
</dbReference>
<feature type="repeat" description="ANK" evidence="3">
    <location>
        <begin position="342"/>
        <end position="374"/>
    </location>
</feature>
<feature type="repeat" description="ANK" evidence="3">
    <location>
        <begin position="109"/>
        <end position="141"/>
    </location>
</feature>
<dbReference type="AlphaFoldDB" id="A0A1S3JGM8"/>
<feature type="region of interest" description="Disordered" evidence="4">
    <location>
        <begin position="440"/>
        <end position="495"/>
    </location>
</feature>
<reference evidence="7" key="1">
    <citation type="submission" date="2025-08" db="UniProtKB">
        <authorList>
            <consortium name="RefSeq"/>
        </authorList>
    </citation>
    <scope>IDENTIFICATION</scope>
    <source>
        <tissue evidence="7">Gonads</tissue>
    </source>
</reference>
<evidence type="ECO:0000256" key="3">
    <source>
        <dbReference type="PROSITE-ProRule" id="PRU00023"/>
    </source>
</evidence>
<feature type="repeat" description="ANK" evidence="3">
    <location>
        <begin position="276"/>
        <end position="308"/>
    </location>
</feature>
<feature type="repeat" description="ANK" evidence="3">
    <location>
        <begin position="76"/>
        <end position="108"/>
    </location>
</feature>
<evidence type="ECO:0000256" key="2">
    <source>
        <dbReference type="ARBA" id="ARBA00023043"/>
    </source>
</evidence>
<feature type="repeat" description="ANK" evidence="3">
    <location>
        <begin position="243"/>
        <end position="275"/>
    </location>
</feature>
<dbReference type="Pfam" id="PF12796">
    <property type="entry name" value="Ank_2"/>
    <property type="match status" value="4"/>
</dbReference>
<keyword evidence="2 3" id="KW-0040">ANK repeat</keyword>
<sequence length="659" mass="71509">MFSRVSNILPDALSPTSTDVDSGLGSQRTSSPADGPSVRSLGSMEPKLDMSASRVKKLPPDDVGMVTVLQVTDMLENERILHEAARINNVEKVKALLQEQTSVNARNNLDRTPLHVAASSGHQEVAEVLICAGADVEAKDKYGMRAILWAAWFGHSTVMRLLVNAGANTRCASKQGLTVLHCAAQNNKADIVKFIVESLENFNVNEVEKDGRTALHLAAEKGHLTVVDKLIESKGDVHIKDKNGQTALHLAALGGHLEVVKKILLVGANINDRDYDGLMPLHCAASNGHSDVVEHLLKSDALVNAETNKQMTALHLATVGGHEKAVAMILQSHCNVDTQNQQGNTALHLACLGNHSGIANLLIDAESELNLPNARLQTPLHVAVENGLADVAEVLLAAGADLNPKEKVGKTALYLAAAGSFVTIVDMLIKADRYDEKVGKRKKASKHTTLVPNGDATNHKKNSIVSTATKDSTASTLPSRTSPCTPAKDSLSVVDSGNVMDDKTVSTPVTSRSNVPSIADVTQNNNEETDFLLKKNKDMTKLQFKVPCHVLAEKMKPILWKLASKQLKPGEWKRLALYWNFSEMHIKSIEHQYTGQSSYKTHGYRMLLIWLHGVPAGDHPIRLLYEALAAVGKKDLAETIRKTSLQDDREKTCRQCSIS</sequence>
<evidence type="ECO:0000313" key="7">
    <source>
        <dbReference type="RefSeq" id="XP_013409552.1"/>
    </source>
</evidence>
<dbReference type="GeneID" id="106173100"/>
<dbReference type="InterPro" id="IPR002110">
    <property type="entry name" value="Ankyrin_rpt"/>
</dbReference>
<dbReference type="InterPro" id="IPR036770">
    <property type="entry name" value="Ankyrin_rpt-contain_sf"/>
</dbReference>
<feature type="compositionally biased region" description="Polar residues" evidence="4">
    <location>
        <begin position="463"/>
        <end position="484"/>
    </location>
</feature>
<feature type="compositionally biased region" description="Polar residues" evidence="4">
    <location>
        <begin position="14"/>
        <end position="32"/>
    </location>
</feature>
<evidence type="ECO:0000313" key="6">
    <source>
        <dbReference type="Proteomes" id="UP000085678"/>
    </source>
</evidence>
<dbReference type="SUPFAM" id="SSF48403">
    <property type="entry name" value="Ankyrin repeat"/>
    <property type="match status" value="1"/>
</dbReference>
<dbReference type="KEGG" id="lak:106173100"/>
<dbReference type="SMART" id="SM00248">
    <property type="entry name" value="ANK"/>
    <property type="match status" value="11"/>
</dbReference>
<keyword evidence="6" id="KW-1185">Reference proteome</keyword>
<dbReference type="PANTHER" id="PTHR24171:SF10">
    <property type="entry name" value="ANKYRIN REPEAT DOMAIN-CONTAINING PROTEIN 29-LIKE"/>
    <property type="match status" value="1"/>
</dbReference>
<name>A0A1S3JGM8_LINAN</name>
<feature type="repeat" description="ANK" evidence="3">
    <location>
        <begin position="175"/>
        <end position="207"/>
    </location>
</feature>
<dbReference type="Proteomes" id="UP000085678">
    <property type="component" value="Unplaced"/>
</dbReference>
<organism evidence="6 7">
    <name type="scientific">Lingula anatina</name>
    <name type="common">Brachiopod</name>
    <name type="synonym">Lingula unguis</name>
    <dbReference type="NCBI Taxonomy" id="7574"/>
    <lineage>
        <taxon>Eukaryota</taxon>
        <taxon>Metazoa</taxon>
        <taxon>Spiralia</taxon>
        <taxon>Lophotrochozoa</taxon>
        <taxon>Brachiopoda</taxon>
        <taxon>Linguliformea</taxon>
        <taxon>Lingulata</taxon>
        <taxon>Lingulida</taxon>
        <taxon>Linguloidea</taxon>
        <taxon>Lingulidae</taxon>
        <taxon>Lingula</taxon>
    </lineage>
</organism>
<evidence type="ECO:0000259" key="5">
    <source>
        <dbReference type="PROSITE" id="PS50017"/>
    </source>
</evidence>
<feature type="domain" description="Death" evidence="5">
    <location>
        <begin position="571"/>
        <end position="644"/>
    </location>
</feature>
<dbReference type="InterPro" id="IPR000488">
    <property type="entry name" value="Death_dom"/>
</dbReference>
<dbReference type="GO" id="GO:0007165">
    <property type="term" value="P:signal transduction"/>
    <property type="evidence" value="ECO:0007669"/>
    <property type="project" value="InterPro"/>
</dbReference>
<gene>
    <name evidence="7" type="primary">LOC106173100</name>
</gene>
<feature type="repeat" description="ANK" evidence="3">
    <location>
        <begin position="309"/>
        <end position="341"/>
    </location>
</feature>
<dbReference type="OrthoDB" id="448455at2759"/>
<protein>
    <submittedName>
        <fullName evidence="7">Ankyrin repeat and death domain-containing protein 1A isoform X1</fullName>
    </submittedName>
</protein>
<dbReference type="Pfam" id="PF00531">
    <property type="entry name" value="Death"/>
    <property type="match status" value="1"/>
</dbReference>
<dbReference type="PRINTS" id="PR01415">
    <property type="entry name" value="ANKYRIN"/>
</dbReference>
<evidence type="ECO:0000256" key="4">
    <source>
        <dbReference type="SAM" id="MobiDB-lite"/>
    </source>
</evidence>
<dbReference type="Pfam" id="PF00023">
    <property type="entry name" value="Ank"/>
    <property type="match status" value="1"/>
</dbReference>
<feature type="repeat" description="ANK" evidence="3">
    <location>
        <begin position="375"/>
        <end position="407"/>
    </location>
</feature>
<feature type="repeat" description="ANK" evidence="3">
    <location>
        <begin position="210"/>
        <end position="242"/>
    </location>
</feature>
<dbReference type="SUPFAM" id="SSF47986">
    <property type="entry name" value="DEATH domain"/>
    <property type="match status" value="1"/>
</dbReference>
<proteinExistence type="predicted"/>
<dbReference type="PROSITE" id="PS50088">
    <property type="entry name" value="ANK_REPEAT"/>
    <property type="match status" value="9"/>
</dbReference>
<dbReference type="PROSITE" id="PS50297">
    <property type="entry name" value="ANK_REP_REGION"/>
    <property type="match status" value="6"/>
</dbReference>
<keyword evidence="1" id="KW-0677">Repeat</keyword>
<dbReference type="RefSeq" id="XP_013409552.1">
    <property type="nucleotide sequence ID" value="XM_013554098.1"/>
</dbReference>
<dbReference type="Gene3D" id="1.10.533.10">
    <property type="entry name" value="Death Domain, Fas"/>
    <property type="match status" value="1"/>
</dbReference>
<feature type="region of interest" description="Disordered" evidence="4">
    <location>
        <begin position="1"/>
        <end position="56"/>
    </location>
</feature>